<evidence type="ECO:0000313" key="1">
    <source>
        <dbReference type="EMBL" id="TCT41847.1"/>
    </source>
</evidence>
<accession>A0A4R3NUK6</accession>
<organism evidence="1 2">
    <name type="scientific">Martelella mediterranea</name>
    <dbReference type="NCBI Taxonomy" id="293089"/>
    <lineage>
        <taxon>Bacteria</taxon>
        <taxon>Pseudomonadati</taxon>
        <taxon>Pseudomonadota</taxon>
        <taxon>Alphaproteobacteria</taxon>
        <taxon>Hyphomicrobiales</taxon>
        <taxon>Aurantimonadaceae</taxon>
        <taxon>Martelella</taxon>
    </lineage>
</organism>
<proteinExistence type="predicted"/>
<reference evidence="1 2" key="1">
    <citation type="submission" date="2019-03" db="EMBL/GenBank/DDBJ databases">
        <title>Freshwater and sediment microbial communities from various areas in North America, analyzing microbe dynamics in response to fracking.</title>
        <authorList>
            <person name="Lamendella R."/>
        </authorList>
    </citation>
    <scope>NUCLEOTIDE SEQUENCE [LARGE SCALE GENOMIC DNA]</scope>
    <source>
        <strain evidence="1 2">175.2</strain>
    </source>
</reference>
<comment type="caution">
    <text evidence="1">The sequence shown here is derived from an EMBL/GenBank/DDBJ whole genome shotgun (WGS) entry which is preliminary data.</text>
</comment>
<dbReference type="AlphaFoldDB" id="A0A4R3NUK6"/>
<dbReference type="EMBL" id="SMAR01000006">
    <property type="protein sequence ID" value="TCT41847.1"/>
    <property type="molecule type" value="Genomic_DNA"/>
</dbReference>
<sequence length="73" mass="8214">MLVGQRHGQYDGHNMSHGIDSSFQSGGFRRKNMPTMSHHAHLDLRVVVFRPASAPIYSEDIRCTLGDLYAPFV</sequence>
<evidence type="ECO:0000313" key="2">
    <source>
        <dbReference type="Proteomes" id="UP000295097"/>
    </source>
</evidence>
<dbReference type="Proteomes" id="UP000295097">
    <property type="component" value="Unassembled WGS sequence"/>
</dbReference>
<gene>
    <name evidence="1" type="ORF">EDC90_1006105</name>
</gene>
<keyword evidence="2" id="KW-1185">Reference proteome</keyword>
<protein>
    <submittedName>
        <fullName evidence="1">Uncharacterized protein</fullName>
    </submittedName>
</protein>
<name>A0A4R3NUK6_9HYPH</name>